<reference evidence="2 3" key="1">
    <citation type="journal article" date="2021" name="Elife">
        <title>Chloroplast acquisition without the gene transfer in kleptoplastic sea slugs, Plakobranchus ocellatus.</title>
        <authorList>
            <person name="Maeda T."/>
            <person name="Takahashi S."/>
            <person name="Yoshida T."/>
            <person name="Shimamura S."/>
            <person name="Takaki Y."/>
            <person name="Nagai Y."/>
            <person name="Toyoda A."/>
            <person name="Suzuki Y."/>
            <person name="Arimoto A."/>
            <person name="Ishii H."/>
            <person name="Satoh N."/>
            <person name="Nishiyama T."/>
            <person name="Hasebe M."/>
            <person name="Maruyama T."/>
            <person name="Minagawa J."/>
            <person name="Obokata J."/>
            <person name="Shigenobu S."/>
        </authorList>
    </citation>
    <scope>NUCLEOTIDE SEQUENCE [LARGE SCALE GENOMIC DNA]</scope>
</reference>
<dbReference type="Proteomes" id="UP000762676">
    <property type="component" value="Unassembled WGS sequence"/>
</dbReference>
<dbReference type="AlphaFoldDB" id="A0AAV4JDS0"/>
<evidence type="ECO:0000313" key="3">
    <source>
        <dbReference type="Proteomes" id="UP000762676"/>
    </source>
</evidence>
<feature type="region of interest" description="Disordered" evidence="1">
    <location>
        <begin position="86"/>
        <end position="106"/>
    </location>
</feature>
<gene>
    <name evidence="2" type="ORF">ElyMa_006901200</name>
</gene>
<evidence type="ECO:0000313" key="2">
    <source>
        <dbReference type="EMBL" id="GFS20505.1"/>
    </source>
</evidence>
<organism evidence="2 3">
    <name type="scientific">Elysia marginata</name>
    <dbReference type="NCBI Taxonomy" id="1093978"/>
    <lineage>
        <taxon>Eukaryota</taxon>
        <taxon>Metazoa</taxon>
        <taxon>Spiralia</taxon>
        <taxon>Lophotrochozoa</taxon>
        <taxon>Mollusca</taxon>
        <taxon>Gastropoda</taxon>
        <taxon>Heterobranchia</taxon>
        <taxon>Euthyneura</taxon>
        <taxon>Panpulmonata</taxon>
        <taxon>Sacoglossa</taxon>
        <taxon>Placobranchoidea</taxon>
        <taxon>Plakobranchidae</taxon>
        <taxon>Elysia</taxon>
    </lineage>
</organism>
<comment type="caution">
    <text evidence="2">The sequence shown here is derived from an EMBL/GenBank/DDBJ whole genome shotgun (WGS) entry which is preliminary data.</text>
</comment>
<accession>A0AAV4JDS0</accession>
<sequence length="106" mass="12142">MVGRRLPKSITSIDDIVTVSKDKVYQTFRQTSLCLIQISKNLRQYKAVVMQKAWGDETSKTRTYLLHTPSGKQRQNCLHLRKRNLHQTGTEGSHHPQMTFVATSEG</sequence>
<keyword evidence="3" id="KW-1185">Reference proteome</keyword>
<dbReference type="EMBL" id="BMAT01013795">
    <property type="protein sequence ID" value="GFS20505.1"/>
    <property type="molecule type" value="Genomic_DNA"/>
</dbReference>
<protein>
    <submittedName>
        <fullName evidence="2">Uncharacterized protein</fullName>
    </submittedName>
</protein>
<evidence type="ECO:0000256" key="1">
    <source>
        <dbReference type="SAM" id="MobiDB-lite"/>
    </source>
</evidence>
<proteinExistence type="predicted"/>
<name>A0AAV4JDS0_9GAST</name>